<dbReference type="InterPro" id="IPR041677">
    <property type="entry name" value="DNA2/NAM7_AAA_11"/>
</dbReference>
<dbReference type="HOGENOM" id="CLU_283391_0_0_6"/>
<feature type="compositionally biased region" description="Basic and acidic residues" evidence="1">
    <location>
        <begin position="28"/>
        <end position="43"/>
    </location>
</feature>
<dbReference type="SUPFAM" id="SSF52540">
    <property type="entry name" value="P-loop containing nucleoside triphosphate hydrolases"/>
    <property type="match status" value="1"/>
</dbReference>
<dbReference type="Gene3D" id="3.40.50.300">
    <property type="entry name" value="P-loop containing nucleotide triphosphate hydrolases"/>
    <property type="match status" value="2"/>
</dbReference>
<sequence>MIPLVAAGAVIVGASVIAWHFNQKTEAEKGRQKKAYRDRDRMRSKYKNPGASEKQKQEEEKREQASCYKALLLKEIHTHSEKIEPISLAYKDFYFLVKEEIDADSTSPFRKNALSREFSRIEDGQLRLKEYEKYLSTEKMKIQELWDKGSYDWLMERPVPDALLPLEWLYLGKLVLVELSELDSPLSHTRHILKFNGFDGDIDKQKALAVSYGDEFPMLVVKKSQGNSFYGCVAKGIVYHDHIRSNQALEMIVEKAFGWGAFCSYADGLVKATLPNRNLINGALKLLSGQRVDVYYELYDATLSHDPMQFKRGEKKQPSPVVTERMPSKPGTDNLELYIEINADLLIDIPEYDDFYSSQAQWTLLSYDHDSKEISLGKANVQVICCISESNDGLIANKIHLKEMPQIGIDLPFGFVMAPDDINISYYLGWQYGIEQFVEFVFQASISSTDAKERMKQAEFFRQWKHVIEYQRVQESERSVEFECEIESVESNNHSLKITRSLINDTKIDGKSVYHLMKKIQTSNKLKFEGNYKLQIFHKKNGEFVPAIFKKKIRHAEYILEGGGIEIFCSLNSYRDINLDESQIFKLTVSLPNSSLQRQEQALDALFEDRLAEPRLKDIFLSPSSYNPEFIKYWHDKDICWNNSDLTTNQKESIKTILSAKYLSMLQGPPGTGKTTVIVEMLYQLLLHNPDQKILVVSQQNTAVDNAIEKFKNKYSDLANSSIKIVRVGNPEKISDELKDYQLSSIYNKFLAGNIDSCASRLPRSSEYDIPLNKWRAMMMEELATHSGSHSNAKISDEFFITMLSDKNLIGATCVGLAGRKAGVDSLTFDVVIMDEAGRATVPEMLIPLLRAKKAILIGDHHQLPPSIAPVLRDDSAKEELKFLEDTFLNTSFFERLFDDLPGECTASLSEQFRMVPPIGNLVADLFYTKNGIRQLFNGVKTPDPSGQQPVYAFPESLLWLDVRGKQFKKNTSLENSEEAKAIEQYLIGLSNEFSRKIDVAVITPYGAQKILIKKLLGVKEGSDTVIMKNLSIKVNTVDGFQGSEAELVCYSTVRTEGSLQFLLDKKRLNVACSRAKENLIFFGNSHYLSKFGRGSKNYFNDIVERSSIIRWNYKLEGYNKILKKYLKLKTSECTKSSKELTS</sequence>
<dbReference type="GO" id="GO:0004386">
    <property type="term" value="F:helicase activity"/>
    <property type="evidence" value="ECO:0007669"/>
    <property type="project" value="UniProtKB-KW"/>
</dbReference>
<proteinExistence type="predicted"/>
<evidence type="ECO:0000256" key="1">
    <source>
        <dbReference type="SAM" id="MobiDB-lite"/>
    </source>
</evidence>
<dbReference type="InterPro" id="IPR041679">
    <property type="entry name" value="DNA2/NAM7-like_C"/>
</dbReference>
<feature type="domain" description="AAA+ ATPase" evidence="2">
    <location>
        <begin position="660"/>
        <end position="887"/>
    </location>
</feature>
<name>R4YNJ5_OLEAN</name>
<reference evidence="3 4" key="1">
    <citation type="journal article" date="2013" name="Nat. Commun.">
        <title>Genome sequence and functional genomic analysis of the oil-degrading bacterium Oleispira antarctica.</title>
        <authorList>
            <person name="Kube M."/>
            <person name="Chernikova T.N."/>
            <person name="Al-Ramahi Y."/>
            <person name="Beloqui A."/>
            <person name="Lopez-Cortez N."/>
            <person name="Guazzaroni M.E."/>
            <person name="Heipieper H.J."/>
            <person name="Klages S."/>
            <person name="Kotsyurbenko O.R."/>
            <person name="Langer I."/>
            <person name="Nechitaylo T.Y."/>
            <person name="Lunsdorf H."/>
            <person name="Fernandez M."/>
            <person name="Juarez S."/>
            <person name="Ciordia S."/>
            <person name="Singer A."/>
            <person name="Kagan O."/>
            <person name="Egorova O."/>
            <person name="Petit P.A."/>
            <person name="Stogios P."/>
            <person name="Kim Y."/>
            <person name="Tchigvintsev A."/>
            <person name="Flick R."/>
            <person name="Denaro R."/>
            <person name="Genovese M."/>
            <person name="Albar J.P."/>
            <person name="Reva O.N."/>
            <person name="Martinez-Gomariz M."/>
            <person name="Tran H."/>
            <person name="Ferrer M."/>
            <person name="Savchenko A."/>
            <person name="Yakunin A.F."/>
            <person name="Yakimov M.M."/>
            <person name="Golyshina O.V."/>
            <person name="Reinhardt R."/>
            <person name="Golyshin P.N."/>
        </authorList>
    </citation>
    <scope>NUCLEOTIDE SEQUENCE [LARGE SCALE GENOMIC DNA]</scope>
</reference>
<dbReference type="KEGG" id="oai:OLEAN_C24650"/>
<protein>
    <submittedName>
        <fullName evidence="3">ATP-dependent helicase putative</fullName>
    </submittedName>
</protein>
<dbReference type="Pfam" id="PF13086">
    <property type="entry name" value="AAA_11"/>
    <property type="match status" value="1"/>
</dbReference>
<evidence type="ECO:0000313" key="4">
    <source>
        <dbReference type="Proteomes" id="UP000032749"/>
    </source>
</evidence>
<keyword evidence="4" id="KW-1185">Reference proteome</keyword>
<dbReference type="PANTHER" id="PTHR10887">
    <property type="entry name" value="DNA2/NAM7 HELICASE FAMILY"/>
    <property type="match status" value="1"/>
</dbReference>
<dbReference type="Pfam" id="PF13087">
    <property type="entry name" value="AAA_12"/>
    <property type="match status" value="1"/>
</dbReference>
<keyword evidence="3" id="KW-0547">Nucleotide-binding</keyword>
<evidence type="ECO:0000259" key="2">
    <source>
        <dbReference type="SMART" id="SM00382"/>
    </source>
</evidence>
<dbReference type="InterPro" id="IPR027417">
    <property type="entry name" value="P-loop_NTPase"/>
</dbReference>
<dbReference type="SMART" id="SM00382">
    <property type="entry name" value="AAA"/>
    <property type="match status" value="1"/>
</dbReference>
<dbReference type="CDD" id="cd18808">
    <property type="entry name" value="SF1_C_Upf1"/>
    <property type="match status" value="1"/>
</dbReference>
<dbReference type="AlphaFoldDB" id="R4YNJ5"/>
<dbReference type="InterPro" id="IPR003593">
    <property type="entry name" value="AAA+_ATPase"/>
</dbReference>
<dbReference type="OrthoDB" id="9757917at2"/>
<gene>
    <name evidence="3" type="ORF">OLEAN_C24650</name>
</gene>
<dbReference type="InterPro" id="IPR045055">
    <property type="entry name" value="DNA2/NAM7-like"/>
</dbReference>
<dbReference type="EMBL" id="FO203512">
    <property type="protein sequence ID" value="CCK76641.1"/>
    <property type="molecule type" value="Genomic_DNA"/>
</dbReference>
<keyword evidence="3" id="KW-0347">Helicase</keyword>
<keyword evidence="3" id="KW-0067">ATP-binding</keyword>
<organism evidence="3 4">
    <name type="scientific">Oleispira antarctica RB-8</name>
    <dbReference type="NCBI Taxonomy" id="698738"/>
    <lineage>
        <taxon>Bacteria</taxon>
        <taxon>Pseudomonadati</taxon>
        <taxon>Pseudomonadota</taxon>
        <taxon>Gammaproteobacteria</taxon>
        <taxon>Oceanospirillales</taxon>
        <taxon>Oceanospirillaceae</taxon>
        <taxon>Oleispira</taxon>
    </lineage>
</organism>
<keyword evidence="3" id="KW-0378">Hydrolase</keyword>
<dbReference type="Proteomes" id="UP000032749">
    <property type="component" value="Chromosome"/>
</dbReference>
<dbReference type="PANTHER" id="PTHR10887:SF495">
    <property type="entry name" value="HELICASE SENATAXIN ISOFORM X1-RELATED"/>
    <property type="match status" value="1"/>
</dbReference>
<dbReference type="STRING" id="698738.OLEAN_C24650"/>
<accession>R4YNJ5</accession>
<dbReference type="PATRIC" id="fig|698738.3.peg.2552"/>
<feature type="region of interest" description="Disordered" evidence="1">
    <location>
        <begin position="28"/>
        <end position="61"/>
    </location>
</feature>
<dbReference type="InterPro" id="IPR047187">
    <property type="entry name" value="SF1_C_Upf1"/>
</dbReference>
<evidence type="ECO:0000313" key="3">
    <source>
        <dbReference type="EMBL" id="CCK76641.1"/>
    </source>
</evidence>